<comment type="caution">
    <text evidence="10">The sequence shown here is derived from an EMBL/GenBank/DDBJ whole genome shotgun (WGS) entry which is preliminary data.</text>
</comment>
<dbReference type="AlphaFoldDB" id="A0AAV3YS16"/>
<evidence type="ECO:0000313" key="11">
    <source>
        <dbReference type="Proteomes" id="UP000735302"/>
    </source>
</evidence>
<evidence type="ECO:0000256" key="6">
    <source>
        <dbReference type="ARBA" id="ARBA00023170"/>
    </source>
</evidence>
<name>A0AAV3YS16_9GAST</name>
<evidence type="ECO:0000256" key="3">
    <source>
        <dbReference type="ARBA" id="ARBA00022989"/>
    </source>
</evidence>
<dbReference type="PRINTS" id="PR00237">
    <property type="entry name" value="GPCRRHODOPSN"/>
</dbReference>
<feature type="domain" description="G-protein coupled receptors family 1 profile" evidence="9">
    <location>
        <begin position="1"/>
        <end position="304"/>
    </location>
</feature>
<evidence type="ECO:0000313" key="10">
    <source>
        <dbReference type="EMBL" id="GFN85180.1"/>
    </source>
</evidence>
<keyword evidence="4" id="KW-0297">G-protein coupled receptor</keyword>
<keyword evidence="7" id="KW-0807">Transducer</keyword>
<keyword evidence="6 10" id="KW-0675">Receptor</keyword>
<accession>A0AAV3YS16</accession>
<dbReference type="Gene3D" id="1.20.1070.10">
    <property type="entry name" value="Rhodopsin 7-helix transmembrane proteins"/>
    <property type="match status" value="1"/>
</dbReference>
<protein>
    <submittedName>
        <fullName evidence="10">Chemosensory receptor c</fullName>
    </submittedName>
</protein>
<evidence type="ECO:0000256" key="1">
    <source>
        <dbReference type="ARBA" id="ARBA00004141"/>
    </source>
</evidence>
<dbReference type="GO" id="GO:0004930">
    <property type="term" value="F:G protein-coupled receptor activity"/>
    <property type="evidence" value="ECO:0007669"/>
    <property type="project" value="UniProtKB-KW"/>
</dbReference>
<evidence type="ECO:0000256" key="7">
    <source>
        <dbReference type="ARBA" id="ARBA00023224"/>
    </source>
</evidence>
<evidence type="ECO:0000256" key="4">
    <source>
        <dbReference type="ARBA" id="ARBA00023040"/>
    </source>
</evidence>
<comment type="subcellular location">
    <subcellularLocation>
        <location evidence="1">Membrane</location>
        <topology evidence="1">Multi-pass membrane protein</topology>
    </subcellularLocation>
</comment>
<dbReference type="PROSITE" id="PS50262">
    <property type="entry name" value="G_PROTEIN_RECEP_F1_2"/>
    <property type="match status" value="1"/>
</dbReference>
<evidence type="ECO:0000259" key="9">
    <source>
        <dbReference type="PROSITE" id="PS50262"/>
    </source>
</evidence>
<dbReference type="InterPro" id="IPR017452">
    <property type="entry name" value="GPCR_Rhodpsn_7TM"/>
</dbReference>
<dbReference type="EMBL" id="BLXT01001379">
    <property type="protein sequence ID" value="GFN85180.1"/>
    <property type="molecule type" value="Genomic_DNA"/>
</dbReference>
<proteinExistence type="predicted"/>
<dbReference type="GO" id="GO:0005886">
    <property type="term" value="C:plasma membrane"/>
    <property type="evidence" value="ECO:0007669"/>
    <property type="project" value="TreeGrafter"/>
</dbReference>
<sequence length="324" mass="37091">MGLRDNVTITLLVLSMSDLINLILNCPTAVARIILEEKPSHEWPFDHMILIAGIYWYAYVFYDYSSMVSVFLAVVRCLCVAKPLAFKFLVTKARTLISLVTIFIFSIILRIPVFTVFQLASVKHPRTNSSFVQLVISSDYSKMYRVNDIMNRTIISWLAYTTVTVCVFIMVYKLKQASNFRRSAAGLEDTKGNKTVLVKNERSEELSVPDTDLAINKESKPTSPKRQIPSAEKLSTKDLQVVQSVTLICIIFILSQLPFQVTSVYRLIEPEFDNRGRLSHLFKIASYVTKTFGLLNASVNFFVYIRYNSRYRETLRALICAKKR</sequence>
<dbReference type="Pfam" id="PF00001">
    <property type="entry name" value="7tm_1"/>
    <property type="match status" value="1"/>
</dbReference>
<keyword evidence="3 8" id="KW-1133">Transmembrane helix</keyword>
<dbReference type="SUPFAM" id="SSF81321">
    <property type="entry name" value="Family A G protein-coupled receptor-like"/>
    <property type="match status" value="1"/>
</dbReference>
<keyword evidence="11" id="KW-1185">Reference proteome</keyword>
<dbReference type="PANTHER" id="PTHR24243">
    <property type="entry name" value="G-PROTEIN COUPLED RECEPTOR"/>
    <property type="match status" value="1"/>
</dbReference>
<keyword evidence="2 8" id="KW-0812">Transmembrane</keyword>
<feature type="transmembrane region" description="Helical" evidence="8">
    <location>
        <begin position="154"/>
        <end position="172"/>
    </location>
</feature>
<dbReference type="InterPro" id="IPR000276">
    <property type="entry name" value="GPCR_Rhodpsn"/>
</dbReference>
<feature type="transmembrane region" description="Helical" evidence="8">
    <location>
        <begin position="241"/>
        <end position="261"/>
    </location>
</feature>
<evidence type="ECO:0000256" key="2">
    <source>
        <dbReference type="ARBA" id="ARBA00022692"/>
    </source>
</evidence>
<evidence type="ECO:0000256" key="8">
    <source>
        <dbReference type="SAM" id="Phobius"/>
    </source>
</evidence>
<dbReference type="PANTHER" id="PTHR24243:SF230">
    <property type="entry name" value="G-PROTEIN COUPLED RECEPTORS FAMILY 1 PROFILE DOMAIN-CONTAINING PROTEIN"/>
    <property type="match status" value="1"/>
</dbReference>
<keyword evidence="5 8" id="KW-0472">Membrane</keyword>
<feature type="transmembrane region" description="Helical" evidence="8">
    <location>
        <begin position="281"/>
        <end position="305"/>
    </location>
</feature>
<feature type="transmembrane region" description="Helical" evidence="8">
    <location>
        <begin position="96"/>
        <end position="120"/>
    </location>
</feature>
<organism evidence="10 11">
    <name type="scientific">Plakobranchus ocellatus</name>
    <dbReference type="NCBI Taxonomy" id="259542"/>
    <lineage>
        <taxon>Eukaryota</taxon>
        <taxon>Metazoa</taxon>
        <taxon>Spiralia</taxon>
        <taxon>Lophotrochozoa</taxon>
        <taxon>Mollusca</taxon>
        <taxon>Gastropoda</taxon>
        <taxon>Heterobranchia</taxon>
        <taxon>Euthyneura</taxon>
        <taxon>Panpulmonata</taxon>
        <taxon>Sacoglossa</taxon>
        <taxon>Placobranchoidea</taxon>
        <taxon>Plakobranchidae</taxon>
        <taxon>Plakobranchus</taxon>
    </lineage>
</organism>
<dbReference type="Proteomes" id="UP000735302">
    <property type="component" value="Unassembled WGS sequence"/>
</dbReference>
<reference evidence="10 11" key="1">
    <citation type="journal article" date="2021" name="Elife">
        <title>Chloroplast acquisition without the gene transfer in kleptoplastic sea slugs, Plakobranchus ocellatus.</title>
        <authorList>
            <person name="Maeda T."/>
            <person name="Takahashi S."/>
            <person name="Yoshida T."/>
            <person name="Shimamura S."/>
            <person name="Takaki Y."/>
            <person name="Nagai Y."/>
            <person name="Toyoda A."/>
            <person name="Suzuki Y."/>
            <person name="Arimoto A."/>
            <person name="Ishii H."/>
            <person name="Satoh N."/>
            <person name="Nishiyama T."/>
            <person name="Hasebe M."/>
            <person name="Maruyama T."/>
            <person name="Minagawa J."/>
            <person name="Obokata J."/>
            <person name="Shigenobu S."/>
        </authorList>
    </citation>
    <scope>NUCLEOTIDE SEQUENCE [LARGE SCALE GENOMIC DNA]</scope>
</reference>
<gene>
    <name evidence="10" type="ORF">PoB_001168600</name>
</gene>
<evidence type="ECO:0000256" key="5">
    <source>
        <dbReference type="ARBA" id="ARBA00023136"/>
    </source>
</evidence>